<dbReference type="Proteomes" id="UP000249082">
    <property type="component" value="Unassembled WGS sequence"/>
</dbReference>
<evidence type="ECO:0000313" key="1">
    <source>
        <dbReference type="EMBL" id="PZQ52020.1"/>
    </source>
</evidence>
<dbReference type="EMBL" id="QFPX01000021">
    <property type="protein sequence ID" value="PZQ52020.1"/>
    <property type="molecule type" value="Genomic_DNA"/>
</dbReference>
<reference evidence="1 2" key="1">
    <citation type="submission" date="2017-08" db="EMBL/GenBank/DDBJ databases">
        <title>Infants hospitalized years apart are colonized by the same room-sourced microbial strains.</title>
        <authorList>
            <person name="Brooks B."/>
            <person name="Olm M.R."/>
            <person name="Firek B.A."/>
            <person name="Baker R."/>
            <person name="Thomas B.C."/>
            <person name="Morowitz M.J."/>
            <person name="Banfield J.F."/>
        </authorList>
    </citation>
    <scope>NUCLEOTIDE SEQUENCE [LARGE SCALE GENOMIC DNA]</scope>
    <source>
        <strain evidence="1">S2_005_002_R2_33</strain>
    </source>
</reference>
<organism evidence="1 2">
    <name type="scientific">Novosphingobium pentaromativorans</name>
    <dbReference type="NCBI Taxonomy" id="205844"/>
    <lineage>
        <taxon>Bacteria</taxon>
        <taxon>Pseudomonadati</taxon>
        <taxon>Pseudomonadota</taxon>
        <taxon>Alphaproteobacteria</taxon>
        <taxon>Sphingomonadales</taxon>
        <taxon>Sphingomonadaceae</taxon>
        <taxon>Novosphingobium</taxon>
    </lineage>
</organism>
<evidence type="ECO:0008006" key="3">
    <source>
        <dbReference type="Google" id="ProtNLM"/>
    </source>
</evidence>
<accession>A0A2W5QKK2</accession>
<proteinExistence type="predicted"/>
<name>A0A2W5QKK2_9SPHN</name>
<dbReference type="InterPro" id="IPR053716">
    <property type="entry name" value="Flag_assembly_chemotaxis_eff"/>
</dbReference>
<protein>
    <recommendedName>
        <fullName evidence="3">Flagellar export protein FliJ</fullName>
    </recommendedName>
</protein>
<gene>
    <name evidence="1" type="ORF">DI555_19565</name>
</gene>
<dbReference type="Gene3D" id="1.10.287.1700">
    <property type="match status" value="1"/>
</dbReference>
<dbReference type="AlphaFoldDB" id="A0A2W5QKK2"/>
<evidence type="ECO:0000313" key="2">
    <source>
        <dbReference type="Proteomes" id="UP000249082"/>
    </source>
</evidence>
<comment type="caution">
    <text evidence="1">The sequence shown here is derived from an EMBL/GenBank/DDBJ whole genome shotgun (WGS) entry which is preliminary data.</text>
</comment>
<sequence>MKTPYDAALRVQQREIDEMSAAISSHSGVLGEVEKARDRVSKSMTREADLASGDLGVCSHAYLQRMRHERRQLTAREVLLKARLDELRDKAVDAYGTFRAIETAADGYRQDAARVIANAEQAGIDDFAAMSFIKARRAMRREDS</sequence>